<name>A0ABC9B279_9POAL</name>
<dbReference type="PROSITE" id="PS50144">
    <property type="entry name" value="MATH"/>
    <property type="match status" value="1"/>
</dbReference>
<dbReference type="Proteomes" id="UP001497457">
    <property type="component" value="Chromosome 24b"/>
</dbReference>
<dbReference type="Pfam" id="PF00651">
    <property type="entry name" value="BTB"/>
    <property type="match status" value="1"/>
</dbReference>
<comment type="similarity">
    <text evidence="2">Belongs to the Tdpoz family.</text>
</comment>
<evidence type="ECO:0000256" key="2">
    <source>
        <dbReference type="ARBA" id="ARBA00010846"/>
    </source>
</evidence>
<dbReference type="InterPro" id="IPR000210">
    <property type="entry name" value="BTB/POZ_dom"/>
</dbReference>
<protein>
    <submittedName>
        <fullName evidence="6">Uncharacterized protein</fullName>
    </submittedName>
</protein>
<feature type="domain" description="MATH" evidence="5">
    <location>
        <begin position="27"/>
        <end position="158"/>
    </location>
</feature>
<reference evidence="6" key="1">
    <citation type="submission" date="2024-10" db="EMBL/GenBank/DDBJ databases">
        <authorList>
            <person name="Ryan C."/>
        </authorList>
    </citation>
    <scope>NUCLEOTIDE SEQUENCE [LARGE SCALE GENOMIC DNA]</scope>
</reference>
<dbReference type="SMART" id="SM00225">
    <property type="entry name" value="BTB"/>
    <property type="match status" value="1"/>
</dbReference>
<proteinExistence type="inferred from homology"/>
<dbReference type="AlphaFoldDB" id="A0ABC9B279"/>
<dbReference type="Pfam" id="PF24570">
    <property type="entry name" value="BACK_BPM_SPOP"/>
    <property type="match status" value="1"/>
</dbReference>
<dbReference type="InterPro" id="IPR056423">
    <property type="entry name" value="BACK_BPM_SPOP"/>
</dbReference>
<feature type="compositionally biased region" description="Polar residues" evidence="3">
    <location>
        <begin position="13"/>
        <end position="25"/>
    </location>
</feature>
<organism evidence="6 7">
    <name type="scientific">Urochloa decumbens</name>
    <dbReference type="NCBI Taxonomy" id="240449"/>
    <lineage>
        <taxon>Eukaryota</taxon>
        <taxon>Viridiplantae</taxon>
        <taxon>Streptophyta</taxon>
        <taxon>Embryophyta</taxon>
        <taxon>Tracheophyta</taxon>
        <taxon>Spermatophyta</taxon>
        <taxon>Magnoliopsida</taxon>
        <taxon>Liliopsida</taxon>
        <taxon>Poales</taxon>
        <taxon>Poaceae</taxon>
        <taxon>PACMAD clade</taxon>
        <taxon>Panicoideae</taxon>
        <taxon>Panicodae</taxon>
        <taxon>Paniceae</taxon>
        <taxon>Melinidinae</taxon>
        <taxon>Urochloa</taxon>
    </lineage>
</organism>
<dbReference type="Gene3D" id="3.30.710.10">
    <property type="entry name" value="Potassium Channel Kv1.1, Chain A"/>
    <property type="match status" value="1"/>
</dbReference>
<gene>
    <name evidence="6" type="ORF">URODEC1_LOCUS60580</name>
</gene>
<evidence type="ECO:0000256" key="1">
    <source>
        <dbReference type="ARBA" id="ARBA00004906"/>
    </source>
</evidence>
<dbReference type="CDD" id="cd00121">
    <property type="entry name" value="MATH"/>
    <property type="match status" value="1"/>
</dbReference>
<dbReference type="PROSITE" id="PS50097">
    <property type="entry name" value="BTB"/>
    <property type="match status" value="1"/>
</dbReference>
<dbReference type="Gene3D" id="2.60.210.10">
    <property type="entry name" value="Apoptosis, Tumor Necrosis Factor Receptor Associated Protein 2, Chain A"/>
    <property type="match status" value="1"/>
</dbReference>
<dbReference type="InterPro" id="IPR008974">
    <property type="entry name" value="TRAF-like"/>
</dbReference>
<evidence type="ECO:0000313" key="7">
    <source>
        <dbReference type="Proteomes" id="UP001497457"/>
    </source>
</evidence>
<evidence type="ECO:0000259" key="4">
    <source>
        <dbReference type="PROSITE" id="PS50097"/>
    </source>
</evidence>
<accession>A0ABC9B279</accession>
<dbReference type="Pfam" id="PF22486">
    <property type="entry name" value="MATH_2"/>
    <property type="match status" value="1"/>
</dbReference>
<feature type="domain" description="BTB" evidence="4">
    <location>
        <begin position="195"/>
        <end position="262"/>
    </location>
</feature>
<dbReference type="InterPro" id="IPR045005">
    <property type="entry name" value="BPM1-6"/>
</dbReference>
<dbReference type="Gene3D" id="1.25.40.420">
    <property type="match status" value="1"/>
</dbReference>
<dbReference type="PANTHER" id="PTHR26379">
    <property type="entry name" value="BTB/POZ AND MATH DOMAIN-CONTAINING PROTEIN 1"/>
    <property type="match status" value="1"/>
</dbReference>
<dbReference type="PANTHER" id="PTHR26379:SF483">
    <property type="entry name" value="OS11G0619800 PROTEIN"/>
    <property type="match status" value="1"/>
</dbReference>
<dbReference type="EMBL" id="OZ075134">
    <property type="protein sequence ID" value="CAL4991256.1"/>
    <property type="molecule type" value="Genomic_DNA"/>
</dbReference>
<dbReference type="InterPro" id="IPR002083">
    <property type="entry name" value="MATH/TRAF_dom"/>
</dbReference>
<feature type="region of interest" description="Disordered" evidence="3">
    <location>
        <begin position="1"/>
        <end position="25"/>
    </location>
</feature>
<dbReference type="InterPro" id="IPR011333">
    <property type="entry name" value="SKP1/BTB/POZ_sf"/>
</dbReference>
<dbReference type="SUPFAM" id="SSF54695">
    <property type="entry name" value="POZ domain"/>
    <property type="match status" value="1"/>
</dbReference>
<dbReference type="SMART" id="SM00061">
    <property type="entry name" value="MATH"/>
    <property type="match status" value="1"/>
</dbReference>
<sequence>MPSSPSDVLVTNAGRSSASTITTDMETGSHELTVSGYSGSIGLMGVGKAITSPAFSVGGHSWCILYYPDGGSEESTDWISVYLQLGNQVSDSNVLAQIRFSLLDQMGEPVPSYTVTSDKKDLSAITTHSWGWPKFIKRKELEESPHIEGDSFRISCHVTVFKIRVEETPVQFPATAPSTDLHRNLGDLLESKVGADVKLRVGQETFWAHRCVLAARSPVFKAELFGWMKEKKTAEVRIVDMEPRAFGAMLHFIYTDSLPEIDEGDRRVMAQHLLVMADRYRLERLKMICEDMLRNYIDTTTVATTLALAEQHGCRHLKERCLNFFRNPGNKMAVTATDGFEHLMSSFPSLVKDLLSKVAPLILELHRGRDSKLFLCTWK</sequence>
<keyword evidence="7" id="KW-1185">Reference proteome</keyword>
<evidence type="ECO:0000259" key="5">
    <source>
        <dbReference type="PROSITE" id="PS50144"/>
    </source>
</evidence>
<comment type="pathway">
    <text evidence="1">Protein modification; protein ubiquitination.</text>
</comment>
<evidence type="ECO:0000313" key="6">
    <source>
        <dbReference type="EMBL" id="CAL4991256.1"/>
    </source>
</evidence>
<dbReference type="SUPFAM" id="SSF49599">
    <property type="entry name" value="TRAF domain-like"/>
    <property type="match status" value="1"/>
</dbReference>
<evidence type="ECO:0000256" key="3">
    <source>
        <dbReference type="SAM" id="MobiDB-lite"/>
    </source>
</evidence>